<dbReference type="GO" id="GO:0016787">
    <property type="term" value="F:hydrolase activity"/>
    <property type="evidence" value="ECO:0007669"/>
    <property type="project" value="UniProtKB-KW"/>
</dbReference>
<feature type="transmembrane region" description="Helical" evidence="7">
    <location>
        <begin position="54"/>
        <end position="75"/>
    </location>
</feature>
<feature type="transmembrane region" description="Helical" evidence="7">
    <location>
        <begin position="82"/>
        <end position="102"/>
    </location>
</feature>
<feature type="domain" description="Phosphatidic acid phosphatase type 2/haloperoxidase" evidence="8">
    <location>
        <begin position="81"/>
        <end position="199"/>
    </location>
</feature>
<dbReference type="AlphaFoldDB" id="A0A9D9HT81"/>
<dbReference type="Proteomes" id="UP000823641">
    <property type="component" value="Unassembled WGS sequence"/>
</dbReference>
<name>A0A9D9HT81_9BACT</name>
<feature type="transmembrane region" description="Helical" evidence="7">
    <location>
        <begin position="134"/>
        <end position="152"/>
    </location>
</feature>
<keyword evidence="6 7" id="KW-0472">Membrane</keyword>
<evidence type="ECO:0000256" key="6">
    <source>
        <dbReference type="ARBA" id="ARBA00023136"/>
    </source>
</evidence>
<keyword evidence="5 7" id="KW-1133">Transmembrane helix</keyword>
<reference evidence="9" key="1">
    <citation type="submission" date="2020-10" db="EMBL/GenBank/DDBJ databases">
        <authorList>
            <person name="Gilroy R."/>
        </authorList>
    </citation>
    <scope>NUCLEOTIDE SEQUENCE</scope>
    <source>
        <strain evidence="9">G3-3990</strain>
    </source>
</reference>
<feature type="transmembrane region" description="Helical" evidence="7">
    <location>
        <begin position="159"/>
        <end position="176"/>
    </location>
</feature>
<feature type="transmembrane region" description="Helical" evidence="7">
    <location>
        <begin position="182"/>
        <end position="202"/>
    </location>
</feature>
<keyword evidence="4" id="KW-0378">Hydrolase</keyword>
<dbReference type="SUPFAM" id="SSF48317">
    <property type="entry name" value="Acid phosphatase/Vanadium-dependent haloperoxidase"/>
    <property type="match status" value="1"/>
</dbReference>
<proteinExistence type="predicted"/>
<gene>
    <name evidence="9" type="ORF">IAA73_03840</name>
</gene>
<evidence type="ECO:0000313" key="9">
    <source>
        <dbReference type="EMBL" id="MBO8459448.1"/>
    </source>
</evidence>
<feature type="transmembrane region" description="Helical" evidence="7">
    <location>
        <begin position="14"/>
        <end position="34"/>
    </location>
</feature>
<dbReference type="PANTHER" id="PTHR14969:SF62">
    <property type="entry name" value="DECAPRENYLPHOSPHORYL-5-PHOSPHORIBOSE PHOSPHATASE RV3807C-RELATED"/>
    <property type="match status" value="1"/>
</dbReference>
<dbReference type="InterPro" id="IPR000326">
    <property type="entry name" value="PAP2/HPO"/>
</dbReference>
<reference evidence="9" key="2">
    <citation type="journal article" date="2021" name="PeerJ">
        <title>Extensive microbial diversity within the chicken gut microbiome revealed by metagenomics and culture.</title>
        <authorList>
            <person name="Gilroy R."/>
            <person name="Ravi A."/>
            <person name="Getino M."/>
            <person name="Pursley I."/>
            <person name="Horton D.L."/>
            <person name="Alikhan N.F."/>
            <person name="Baker D."/>
            <person name="Gharbi K."/>
            <person name="Hall N."/>
            <person name="Watson M."/>
            <person name="Adriaenssens E.M."/>
            <person name="Foster-Nyarko E."/>
            <person name="Jarju S."/>
            <person name="Secka A."/>
            <person name="Antonio M."/>
            <person name="Oren A."/>
            <person name="Chaudhuri R.R."/>
            <person name="La Ragione R."/>
            <person name="Hildebrand F."/>
            <person name="Pallen M.J."/>
        </authorList>
    </citation>
    <scope>NUCLEOTIDE SEQUENCE</scope>
    <source>
        <strain evidence="9">G3-3990</strain>
    </source>
</reference>
<evidence type="ECO:0000256" key="2">
    <source>
        <dbReference type="ARBA" id="ARBA00022475"/>
    </source>
</evidence>
<evidence type="ECO:0000313" key="10">
    <source>
        <dbReference type="Proteomes" id="UP000823641"/>
    </source>
</evidence>
<comment type="subcellular location">
    <subcellularLocation>
        <location evidence="1">Cell membrane</location>
        <topology evidence="1">Multi-pass membrane protein</topology>
    </subcellularLocation>
</comment>
<evidence type="ECO:0000256" key="1">
    <source>
        <dbReference type="ARBA" id="ARBA00004651"/>
    </source>
</evidence>
<protein>
    <submittedName>
        <fullName evidence="9">Phosphatase PAP2 family protein</fullName>
    </submittedName>
</protein>
<evidence type="ECO:0000256" key="4">
    <source>
        <dbReference type="ARBA" id="ARBA00022801"/>
    </source>
</evidence>
<keyword evidence="2" id="KW-1003">Cell membrane</keyword>
<dbReference type="EMBL" id="JADIMG010000036">
    <property type="protein sequence ID" value="MBO8459448.1"/>
    <property type="molecule type" value="Genomic_DNA"/>
</dbReference>
<dbReference type="PANTHER" id="PTHR14969">
    <property type="entry name" value="SPHINGOSINE-1-PHOSPHATE PHOSPHOHYDROLASE"/>
    <property type="match status" value="1"/>
</dbReference>
<comment type="caution">
    <text evidence="9">The sequence shown here is derived from an EMBL/GenBank/DDBJ whole genome shotgun (WGS) entry which is preliminary data.</text>
</comment>
<evidence type="ECO:0000259" key="8">
    <source>
        <dbReference type="SMART" id="SM00014"/>
    </source>
</evidence>
<dbReference type="InterPro" id="IPR036938">
    <property type="entry name" value="PAP2/HPO_sf"/>
</dbReference>
<keyword evidence="3 7" id="KW-0812">Transmembrane</keyword>
<dbReference type="Pfam" id="PF01569">
    <property type="entry name" value="PAP2"/>
    <property type="match status" value="1"/>
</dbReference>
<evidence type="ECO:0000256" key="7">
    <source>
        <dbReference type="SAM" id="Phobius"/>
    </source>
</evidence>
<dbReference type="CDD" id="cd01610">
    <property type="entry name" value="PAP2_like"/>
    <property type="match status" value="1"/>
</dbReference>
<dbReference type="SMART" id="SM00014">
    <property type="entry name" value="acidPPc"/>
    <property type="match status" value="1"/>
</dbReference>
<organism evidence="9 10">
    <name type="scientific">Candidatus Gallipaludibacter merdavium</name>
    <dbReference type="NCBI Taxonomy" id="2840839"/>
    <lineage>
        <taxon>Bacteria</taxon>
        <taxon>Pseudomonadati</taxon>
        <taxon>Bacteroidota</taxon>
        <taxon>Bacteroidia</taxon>
        <taxon>Bacteroidales</taxon>
        <taxon>Candidatus Gallipaludibacter</taxon>
    </lineage>
</organism>
<sequence length="220" mass="24715">MGQTKNNNAIKKTCWFLIPFAIWVIALAIALLSYSKGTLHLALNEHHTPFLDIFFKYYTEVGACIPYIIVAALLFYQYKAALLVLIGQLLPGLLTQIGKHIWNEPRPLVFFSEHMPNIVLPQVEGVHLHHYHSFPSGHTTAAFALFMTLCLLTDKKPLHFIYFILAALGGYSRIYLSQHFAIDVFAGSIIGVTGALLAGYLVNKIQANWANQSLRTLFKN</sequence>
<dbReference type="Gene3D" id="1.20.144.10">
    <property type="entry name" value="Phosphatidic acid phosphatase type 2/haloperoxidase"/>
    <property type="match status" value="1"/>
</dbReference>
<evidence type="ECO:0000256" key="5">
    <source>
        <dbReference type="ARBA" id="ARBA00022989"/>
    </source>
</evidence>
<evidence type="ECO:0000256" key="3">
    <source>
        <dbReference type="ARBA" id="ARBA00022692"/>
    </source>
</evidence>
<accession>A0A9D9HT81</accession>
<dbReference type="GO" id="GO:0005886">
    <property type="term" value="C:plasma membrane"/>
    <property type="evidence" value="ECO:0007669"/>
    <property type="project" value="UniProtKB-SubCell"/>
</dbReference>